<sequence length="651" mass="73887">MDGNSKDEEVFISEPPQKTVQLKDEEKLQMLKKKKKERRRTKSTSSYVEEGDENRERGNWSGKLDFILSCLSFAVGLGNVWRFPYQCYKNGGGAFLFPFVFMLGLTGIPMFFLESSFGQYAQCGVITIWNCCPLFRGIGIGMMLVSFFVAIYYNVIISWTFYYFFSSFTSKLPWAECGNVWNTENCRVRTASDPGHTNCTSFNGTWYNSICYTRDSPEYENITALAKYSLNDTSPSDEYFHRHVLHISSSIDNLGGIRWPIAGYLLLSWVLVGICLIKGIKSSGRAVYFTSTFPYVVLTILLIKALTLPGASDGLLYFITPKWEKLLQPTIWADAAVQIFFSLAPGWGGLICLSSYNKFKNNCLRDAFIVSIGDILTSVFAGLVIFSIIGYMANDLNVDIDKVANEGPGLAFIVYPEVVTKLPVAPLWSMMFFLMLITLGLGTQFAILNTVHTTLMDLFPNKFRSGLRPTLLLIILCIVLFLLGLPCCTEGGMYVLTLLDNYSASYSVLIIALTECLVLAWVYGYDRFKKDIYQMLEKKIGVYWFVMWKFITPIALVVISLFTFIQFKRSRYDNYEFPVWAEVIGWMISFTSVASIPAAAIFLLSTKDKDKTFLQRVRNLTKPTDDWGEDIPTVSPVRKRHKSSEQKETKF</sequence>
<feature type="transmembrane region" description="Helical" evidence="10">
    <location>
        <begin position="584"/>
        <end position="604"/>
    </location>
</feature>
<feature type="transmembrane region" description="Helical" evidence="10">
    <location>
        <begin position="502"/>
        <end position="522"/>
    </location>
</feature>
<feature type="transmembrane region" description="Helical" evidence="10">
    <location>
        <begin position="331"/>
        <end position="356"/>
    </location>
</feature>
<feature type="transmembrane region" description="Helical" evidence="10">
    <location>
        <begin position="134"/>
        <end position="165"/>
    </location>
</feature>
<comment type="similarity">
    <text evidence="8">Belongs to the sodium:neurotransmitter symporter (SNF) (TC 2.A.22) family.</text>
</comment>
<evidence type="ECO:0000256" key="10">
    <source>
        <dbReference type="SAM" id="Phobius"/>
    </source>
</evidence>
<keyword evidence="12" id="KW-1185">Reference proteome</keyword>
<feature type="transmembrane region" description="Helical" evidence="10">
    <location>
        <begin position="542"/>
        <end position="564"/>
    </location>
</feature>
<evidence type="ECO:0000256" key="4">
    <source>
        <dbReference type="ARBA" id="ARBA00022989"/>
    </source>
</evidence>
<dbReference type="SUPFAM" id="SSF161070">
    <property type="entry name" value="SNF-like"/>
    <property type="match status" value="1"/>
</dbReference>
<comment type="caution">
    <text evidence="11">The sequence shown here is derived from an EMBL/GenBank/DDBJ whole genome shotgun (WGS) entry which is preliminary data.</text>
</comment>
<dbReference type="AlphaFoldDB" id="A0A7I8VLG8"/>
<dbReference type="OrthoDB" id="6581954at2759"/>
<dbReference type="PROSITE" id="PS50267">
    <property type="entry name" value="NA_NEUROTRAN_SYMP_3"/>
    <property type="match status" value="1"/>
</dbReference>
<name>A0A7I8VLG8_9ANNE</name>
<keyword evidence="3 8" id="KW-0812">Transmembrane</keyword>
<feature type="region of interest" description="Disordered" evidence="9">
    <location>
        <begin position="625"/>
        <end position="651"/>
    </location>
</feature>
<keyword evidence="5 10" id="KW-0472">Membrane</keyword>
<evidence type="ECO:0000256" key="1">
    <source>
        <dbReference type="ARBA" id="ARBA00004141"/>
    </source>
</evidence>
<dbReference type="PROSITE" id="PS00610">
    <property type="entry name" value="NA_NEUROTRAN_SYMP_1"/>
    <property type="match status" value="1"/>
</dbReference>
<reference evidence="11 12" key="1">
    <citation type="submission" date="2020-08" db="EMBL/GenBank/DDBJ databases">
        <authorList>
            <person name="Hejnol A."/>
        </authorList>
    </citation>
    <scope>NUCLEOTIDE SEQUENCE [LARGE SCALE GENOMIC DNA]</scope>
</reference>
<dbReference type="Pfam" id="PF00209">
    <property type="entry name" value="SNF"/>
    <property type="match status" value="1"/>
</dbReference>
<dbReference type="EMBL" id="CAJFCJ010000007">
    <property type="protein sequence ID" value="CAD5117142.1"/>
    <property type="molecule type" value="Genomic_DNA"/>
</dbReference>
<comment type="subcellular location">
    <subcellularLocation>
        <location evidence="1">Membrane</location>
        <topology evidence="1">Multi-pass membrane protein</topology>
    </subcellularLocation>
</comment>
<gene>
    <name evidence="11" type="ORF">DGYR_LOCUS5700</name>
</gene>
<dbReference type="GO" id="GO:0046872">
    <property type="term" value="F:metal ion binding"/>
    <property type="evidence" value="ECO:0007669"/>
    <property type="project" value="UniProtKB-KW"/>
</dbReference>
<dbReference type="GO" id="GO:0005886">
    <property type="term" value="C:plasma membrane"/>
    <property type="evidence" value="ECO:0007669"/>
    <property type="project" value="TreeGrafter"/>
</dbReference>
<feature type="binding site" evidence="6">
    <location>
        <position position="75"/>
    </location>
    <ligand>
        <name>Na(+)</name>
        <dbReference type="ChEBI" id="CHEBI:29101"/>
        <label>1</label>
    </ligand>
</feature>
<feature type="binding site" evidence="6">
    <location>
        <position position="79"/>
    </location>
    <ligand>
        <name>Na(+)</name>
        <dbReference type="ChEBI" id="CHEBI:29101"/>
        <label>1</label>
    </ligand>
</feature>
<evidence type="ECO:0000313" key="12">
    <source>
        <dbReference type="Proteomes" id="UP000549394"/>
    </source>
</evidence>
<organism evidence="11 12">
    <name type="scientific">Dimorphilus gyrociliatus</name>
    <dbReference type="NCBI Taxonomy" id="2664684"/>
    <lineage>
        <taxon>Eukaryota</taxon>
        <taxon>Metazoa</taxon>
        <taxon>Spiralia</taxon>
        <taxon>Lophotrochozoa</taxon>
        <taxon>Annelida</taxon>
        <taxon>Polychaeta</taxon>
        <taxon>Polychaeta incertae sedis</taxon>
        <taxon>Dinophilidae</taxon>
        <taxon>Dimorphilus</taxon>
    </lineage>
</organism>
<feature type="compositionally biased region" description="Basic residues" evidence="9">
    <location>
        <begin position="31"/>
        <end position="42"/>
    </location>
</feature>
<evidence type="ECO:0000256" key="2">
    <source>
        <dbReference type="ARBA" id="ARBA00022448"/>
    </source>
</evidence>
<feature type="region of interest" description="Disordered" evidence="9">
    <location>
        <begin position="31"/>
        <end position="57"/>
    </location>
</feature>
<feature type="binding site" evidence="6">
    <location>
        <position position="74"/>
    </location>
    <ligand>
        <name>Na(+)</name>
        <dbReference type="ChEBI" id="CHEBI:29101"/>
        <label>1</label>
    </ligand>
</feature>
<keyword evidence="4 10" id="KW-1133">Transmembrane helix</keyword>
<keyword evidence="6" id="KW-0915">Sodium</keyword>
<dbReference type="PANTHER" id="PTHR11616:SF240">
    <property type="entry name" value="BLOATED TUBULES, ISOFORM B-RELATED"/>
    <property type="match status" value="1"/>
</dbReference>
<evidence type="ECO:0000256" key="9">
    <source>
        <dbReference type="SAM" id="MobiDB-lite"/>
    </source>
</evidence>
<feature type="transmembrane region" description="Helical" evidence="10">
    <location>
        <begin position="292"/>
        <end position="311"/>
    </location>
</feature>
<protein>
    <recommendedName>
        <fullName evidence="8">Transporter</fullName>
    </recommendedName>
</protein>
<feature type="transmembrane region" description="Helical" evidence="10">
    <location>
        <begin position="261"/>
        <end position="280"/>
    </location>
</feature>
<keyword evidence="8" id="KW-0769">Symport</keyword>
<evidence type="ECO:0000313" key="11">
    <source>
        <dbReference type="EMBL" id="CAD5117142.1"/>
    </source>
</evidence>
<dbReference type="InterPro" id="IPR037272">
    <property type="entry name" value="SNS_sf"/>
</dbReference>
<evidence type="ECO:0000256" key="7">
    <source>
        <dbReference type="PIRSR" id="PIRSR600175-2"/>
    </source>
</evidence>
<feature type="transmembrane region" description="Helical" evidence="10">
    <location>
        <begin position="427"/>
        <end position="451"/>
    </location>
</feature>
<feature type="binding site" evidence="6">
    <location>
        <position position="439"/>
    </location>
    <ligand>
        <name>Na(+)</name>
        <dbReference type="ChEBI" id="CHEBI:29101"/>
        <label>1</label>
    </ligand>
</feature>
<feature type="transmembrane region" description="Helical" evidence="10">
    <location>
        <begin position="64"/>
        <end position="83"/>
    </location>
</feature>
<evidence type="ECO:0000256" key="3">
    <source>
        <dbReference type="ARBA" id="ARBA00022692"/>
    </source>
</evidence>
<dbReference type="PROSITE" id="PS00754">
    <property type="entry name" value="NA_NEUROTRAN_SYMP_2"/>
    <property type="match status" value="1"/>
</dbReference>
<feature type="transmembrane region" description="Helical" evidence="10">
    <location>
        <begin position="368"/>
        <end position="393"/>
    </location>
</feature>
<proteinExistence type="inferred from homology"/>
<evidence type="ECO:0000256" key="5">
    <source>
        <dbReference type="ARBA" id="ARBA00023136"/>
    </source>
</evidence>
<dbReference type="PRINTS" id="PR00176">
    <property type="entry name" value="NANEUSMPORT"/>
</dbReference>
<feature type="transmembrane region" description="Helical" evidence="10">
    <location>
        <begin position="471"/>
        <end position="496"/>
    </location>
</feature>
<feature type="binding site" evidence="6">
    <location>
        <position position="342"/>
    </location>
    <ligand>
        <name>Na(+)</name>
        <dbReference type="ChEBI" id="CHEBI:29101"/>
        <label>1</label>
    </ligand>
</feature>
<dbReference type="InterPro" id="IPR000175">
    <property type="entry name" value="Na/ntran_symport"/>
</dbReference>
<feature type="disulfide bond" evidence="7">
    <location>
        <begin position="177"/>
        <end position="186"/>
    </location>
</feature>
<keyword evidence="7" id="KW-1015">Disulfide bond</keyword>
<accession>A0A7I8VLG8</accession>
<keyword evidence="2 8" id="KW-0813">Transport</keyword>
<feature type="transmembrane region" description="Helical" evidence="10">
    <location>
        <begin position="95"/>
        <end position="113"/>
    </location>
</feature>
<dbReference type="PANTHER" id="PTHR11616">
    <property type="entry name" value="SODIUM/CHLORIDE DEPENDENT TRANSPORTER"/>
    <property type="match status" value="1"/>
</dbReference>
<keyword evidence="6" id="KW-0479">Metal-binding</keyword>
<evidence type="ECO:0000256" key="8">
    <source>
        <dbReference type="RuleBase" id="RU003732"/>
    </source>
</evidence>
<evidence type="ECO:0000256" key="6">
    <source>
        <dbReference type="PIRSR" id="PIRSR600175-1"/>
    </source>
</evidence>
<dbReference type="GO" id="GO:0015375">
    <property type="term" value="F:glycine:sodium symporter activity"/>
    <property type="evidence" value="ECO:0007669"/>
    <property type="project" value="TreeGrafter"/>
</dbReference>
<dbReference type="Proteomes" id="UP000549394">
    <property type="component" value="Unassembled WGS sequence"/>
</dbReference>